<keyword evidence="5 7" id="KW-0472">Membrane</keyword>
<dbReference type="InterPro" id="IPR025857">
    <property type="entry name" value="MacB_PCD"/>
</dbReference>
<evidence type="ECO:0000256" key="7">
    <source>
        <dbReference type="SAM" id="Phobius"/>
    </source>
</evidence>
<dbReference type="GO" id="GO:0005886">
    <property type="term" value="C:plasma membrane"/>
    <property type="evidence" value="ECO:0007669"/>
    <property type="project" value="UniProtKB-SubCell"/>
</dbReference>
<organism evidence="10 11">
    <name type="scientific">Pseudoalteromonas tunicata D2</name>
    <dbReference type="NCBI Taxonomy" id="87626"/>
    <lineage>
        <taxon>Bacteria</taxon>
        <taxon>Pseudomonadati</taxon>
        <taxon>Pseudomonadota</taxon>
        <taxon>Gammaproteobacteria</taxon>
        <taxon>Alteromonadales</taxon>
        <taxon>Pseudoalteromonadaceae</taxon>
        <taxon>Pseudoalteromonas</taxon>
    </lineage>
</organism>
<dbReference type="RefSeq" id="WP_009840216.1">
    <property type="nucleotide sequence ID" value="NZ_CH959301.1"/>
</dbReference>
<dbReference type="HOGENOM" id="CLU_009433_0_0_6"/>
<dbReference type="PANTHER" id="PTHR30572">
    <property type="entry name" value="MEMBRANE COMPONENT OF TRANSPORTER-RELATED"/>
    <property type="match status" value="1"/>
</dbReference>
<reference evidence="10 11" key="1">
    <citation type="submission" date="2006-02" db="EMBL/GenBank/DDBJ databases">
        <authorList>
            <person name="Moran M.A."/>
            <person name="Kjelleberg S."/>
            <person name="Egan S."/>
            <person name="Saunders N."/>
            <person name="Thomas T."/>
            <person name="Ferriera S."/>
            <person name="Johnson J."/>
            <person name="Kravitz S."/>
            <person name="Halpern A."/>
            <person name="Remington K."/>
            <person name="Beeson K."/>
            <person name="Tran B."/>
            <person name="Rogers Y.-H."/>
            <person name="Friedman R."/>
            <person name="Venter J.C."/>
        </authorList>
    </citation>
    <scope>NUCLEOTIDE SEQUENCE [LARGE SCALE GENOMIC DNA]</scope>
    <source>
        <strain evidence="10 11">D2</strain>
    </source>
</reference>
<feature type="transmembrane region" description="Helical" evidence="7">
    <location>
        <begin position="677"/>
        <end position="701"/>
    </location>
</feature>
<evidence type="ECO:0008006" key="12">
    <source>
        <dbReference type="Google" id="ProtNLM"/>
    </source>
</evidence>
<feature type="transmembrane region" description="Helical" evidence="7">
    <location>
        <begin position="736"/>
        <end position="753"/>
    </location>
</feature>
<feature type="transmembrane region" description="Helical" evidence="7">
    <location>
        <begin position="21"/>
        <end position="45"/>
    </location>
</feature>
<evidence type="ECO:0000256" key="1">
    <source>
        <dbReference type="ARBA" id="ARBA00004651"/>
    </source>
</evidence>
<accession>A4CAI0</accession>
<dbReference type="GO" id="GO:0022857">
    <property type="term" value="F:transmembrane transporter activity"/>
    <property type="evidence" value="ECO:0007669"/>
    <property type="project" value="TreeGrafter"/>
</dbReference>
<comment type="subcellular location">
    <subcellularLocation>
        <location evidence="1">Cell membrane</location>
        <topology evidence="1">Multi-pass membrane protein</topology>
    </subcellularLocation>
</comment>
<dbReference type="PANTHER" id="PTHR30572:SF4">
    <property type="entry name" value="ABC TRANSPORTER PERMEASE YTRF"/>
    <property type="match status" value="1"/>
</dbReference>
<keyword evidence="11" id="KW-1185">Reference proteome</keyword>
<feature type="transmembrane region" description="Helical" evidence="7">
    <location>
        <begin position="435"/>
        <end position="456"/>
    </location>
</feature>
<evidence type="ECO:0000256" key="5">
    <source>
        <dbReference type="ARBA" id="ARBA00023136"/>
    </source>
</evidence>
<keyword evidence="4 7" id="KW-1133">Transmembrane helix</keyword>
<evidence type="ECO:0000256" key="2">
    <source>
        <dbReference type="ARBA" id="ARBA00022475"/>
    </source>
</evidence>
<evidence type="ECO:0000313" key="10">
    <source>
        <dbReference type="EMBL" id="EAR28388.1"/>
    </source>
</evidence>
<sequence length="796" mass="88737">MNTYTLKQAWLSITRAPLMSFSIVATMAVVMATLFTVATLIYVALYKPLPYPEQDKLVKIEQIQLNHAGKVDNRAWTYPVMMQVYRESADIGSVALNFYDEVVISSLPNQPKLMVSYVSPEWFTLLDIPMVLGQKMSTSENDLILGNQLPEAFISEALWQREFAGSPDVIGQYITLYSDSFQIKGVISKDFIEPLLHRDKPREVWLPFAFNPHKTRESAWGSISPPLAMLAKIAEPQNVNSSLGDTLTLRMNQLWKDNLSDTPFFNDWSIKSTLTPLNDVLLGDNTQNLLILCLAVLGLAVIATVNIANFMQVKQQQNNHTIAVHIAVGAKQSDITLQHSLYLGLLMLTAGLCAVALSSGLLALCQRYFSGFILRASELEMTPYSMLLSSVLLVLMTVFMRFYGGSSVNLRLIHRALKQSGKGTNVQISSSKQQIVIAIQVGVAVVIICGASMVLAKAYQALTQKSGFALEGRYSLALTHAGVLRPSEEQRAQHMVDFQHALMLIPGMVEVSQARSPFAHYWGWPIHDQVTDQRFSLFINTASETSFNLIDRPLLEGRFFDNQDRQLQTNNMIIDKNLAQYLAPNGSAVGMRITPGEPAFTVIGVVANSVIPQVDNDRFTIYQPSALSTTDFLFKADRPIKKSEVIAVLKRLNNDYVIDDFYHFSDKYFQLQQTERLLLVSALFVGLFTLMIATLGIYGVFRVSTQMRQHEIGTRMAVGAKPIDIIQCVFGQRLKAILLGLGAGWLVSLLVFATDFNLVSFFISSLLVMTVSAVAQYLPLRRFIVRPAIESLRGEV</sequence>
<keyword evidence="2" id="KW-1003">Cell membrane</keyword>
<feature type="transmembrane region" description="Helical" evidence="7">
    <location>
        <begin position="341"/>
        <end position="364"/>
    </location>
</feature>
<gene>
    <name evidence="10" type="ORF">PTD2_21272</name>
</gene>
<keyword evidence="3 7" id="KW-0812">Transmembrane</keyword>
<comment type="similarity">
    <text evidence="6">Belongs to the ABC-4 integral membrane protein family.</text>
</comment>
<feature type="transmembrane region" description="Helical" evidence="7">
    <location>
        <begin position="384"/>
        <end position="403"/>
    </location>
</feature>
<evidence type="ECO:0000256" key="4">
    <source>
        <dbReference type="ARBA" id="ARBA00022989"/>
    </source>
</evidence>
<dbReference type="OrthoDB" id="5749226at2"/>
<protein>
    <recommendedName>
        <fullName evidence="12">Permease</fullName>
    </recommendedName>
</protein>
<evidence type="ECO:0000313" key="11">
    <source>
        <dbReference type="Proteomes" id="UP000006201"/>
    </source>
</evidence>
<comment type="caution">
    <text evidence="10">The sequence shown here is derived from an EMBL/GenBank/DDBJ whole genome shotgun (WGS) entry which is preliminary data.</text>
</comment>
<feature type="domain" description="ABC3 transporter permease C-terminal" evidence="8">
    <location>
        <begin position="295"/>
        <end position="404"/>
    </location>
</feature>
<proteinExistence type="inferred from homology"/>
<dbReference type="Pfam" id="PF02687">
    <property type="entry name" value="FtsX"/>
    <property type="match status" value="2"/>
</dbReference>
<dbReference type="Pfam" id="PF12704">
    <property type="entry name" value="MacB_PCD"/>
    <property type="match status" value="2"/>
</dbReference>
<dbReference type="InterPro" id="IPR050250">
    <property type="entry name" value="Macrolide_Exporter_MacB"/>
</dbReference>
<name>A4CAI0_9GAMM</name>
<dbReference type="AlphaFoldDB" id="A4CAI0"/>
<dbReference type="InterPro" id="IPR003838">
    <property type="entry name" value="ABC3_permease_C"/>
</dbReference>
<evidence type="ECO:0000259" key="9">
    <source>
        <dbReference type="Pfam" id="PF12704"/>
    </source>
</evidence>
<feature type="transmembrane region" description="Helical" evidence="7">
    <location>
        <begin position="759"/>
        <end position="778"/>
    </location>
</feature>
<dbReference type="STRING" id="87626.PTD2_21272"/>
<evidence type="ECO:0000256" key="6">
    <source>
        <dbReference type="ARBA" id="ARBA00038076"/>
    </source>
</evidence>
<dbReference type="Proteomes" id="UP000006201">
    <property type="component" value="Unassembled WGS sequence"/>
</dbReference>
<feature type="domain" description="MacB-like periplasmic core" evidence="9">
    <location>
        <begin position="24"/>
        <end position="210"/>
    </location>
</feature>
<dbReference type="eggNOG" id="COG0577">
    <property type="taxonomic scope" value="Bacteria"/>
</dbReference>
<feature type="transmembrane region" description="Helical" evidence="7">
    <location>
        <begin position="289"/>
        <end position="308"/>
    </location>
</feature>
<evidence type="ECO:0000259" key="8">
    <source>
        <dbReference type="Pfam" id="PF02687"/>
    </source>
</evidence>
<feature type="domain" description="ABC3 transporter permease C-terminal" evidence="8">
    <location>
        <begin position="684"/>
        <end position="783"/>
    </location>
</feature>
<evidence type="ECO:0000256" key="3">
    <source>
        <dbReference type="ARBA" id="ARBA00022692"/>
    </source>
</evidence>
<dbReference type="EMBL" id="AAOH01000004">
    <property type="protein sequence ID" value="EAR28388.1"/>
    <property type="molecule type" value="Genomic_DNA"/>
</dbReference>
<feature type="domain" description="MacB-like periplasmic core" evidence="9">
    <location>
        <begin position="437"/>
        <end position="630"/>
    </location>
</feature>